<dbReference type="GO" id="GO:0050992">
    <property type="term" value="P:dimethylallyl diphosphate biosynthetic process"/>
    <property type="evidence" value="ECO:0007669"/>
    <property type="project" value="InterPro"/>
</dbReference>
<keyword evidence="11" id="KW-1185">Reference proteome</keyword>
<dbReference type="NCBIfam" id="NF002190">
    <property type="entry name" value="PRK01045.1-4"/>
    <property type="match status" value="1"/>
</dbReference>
<dbReference type="Pfam" id="PF04055">
    <property type="entry name" value="Radical_SAM"/>
    <property type="match status" value="1"/>
</dbReference>
<dbReference type="AlphaFoldDB" id="A0A4P9Z6K6"/>
<dbReference type="NCBIfam" id="NF002188">
    <property type="entry name" value="PRK01045.1-2"/>
    <property type="match status" value="1"/>
</dbReference>
<evidence type="ECO:0000256" key="4">
    <source>
        <dbReference type="ARBA" id="ARBA00022723"/>
    </source>
</evidence>
<reference evidence="11" key="1">
    <citation type="journal article" date="2018" name="Nat. Microbiol.">
        <title>Leveraging single-cell genomics to expand the fungal tree of life.</title>
        <authorList>
            <person name="Ahrendt S.R."/>
            <person name="Quandt C.A."/>
            <person name="Ciobanu D."/>
            <person name="Clum A."/>
            <person name="Salamov A."/>
            <person name="Andreopoulos B."/>
            <person name="Cheng J.F."/>
            <person name="Woyke T."/>
            <person name="Pelin A."/>
            <person name="Henrissat B."/>
            <person name="Reynolds N.K."/>
            <person name="Benny G.L."/>
            <person name="Smith M.E."/>
            <person name="James T.Y."/>
            <person name="Grigoriev I.V."/>
        </authorList>
    </citation>
    <scope>NUCLEOTIDE SEQUENCE [LARGE SCALE GENOMIC DNA]</scope>
    <source>
        <strain evidence="11">Benny S71-1</strain>
    </source>
</reference>
<dbReference type="SFLD" id="SFLDG01067">
    <property type="entry name" value="SPASM/twitch_domain_containing"/>
    <property type="match status" value="1"/>
</dbReference>
<dbReference type="PROSITE" id="PS51918">
    <property type="entry name" value="RADICAL_SAM"/>
    <property type="match status" value="1"/>
</dbReference>
<dbReference type="InterPro" id="IPR007197">
    <property type="entry name" value="rSAM"/>
</dbReference>
<dbReference type="CDD" id="cd01335">
    <property type="entry name" value="Radical_SAM"/>
    <property type="match status" value="1"/>
</dbReference>
<comment type="cofactor">
    <cofactor evidence="1">
        <name>[4Fe-4S] cluster</name>
        <dbReference type="ChEBI" id="CHEBI:49883"/>
    </cofactor>
</comment>
<dbReference type="Gene3D" id="3.20.20.70">
    <property type="entry name" value="Aldolase class I"/>
    <property type="match status" value="1"/>
</dbReference>
<dbReference type="InterPro" id="IPR017833">
    <property type="entry name" value="Hopanoid_synth-assoc_rSAM_HpnH"/>
</dbReference>
<dbReference type="SUPFAM" id="SSF102114">
    <property type="entry name" value="Radical SAM enzymes"/>
    <property type="match status" value="1"/>
</dbReference>
<accession>A0A4P9Z6K6</accession>
<dbReference type="OrthoDB" id="2438477at2759"/>
<dbReference type="Pfam" id="PF11946">
    <property type="entry name" value="DUF3463"/>
    <property type="match status" value="1"/>
</dbReference>
<dbReference type="InterPro" id="IPR013785">
    <property type="entry name" value="Aldolase_TIM"/>
</dbReference>
<evidence type="ECO:0000313" key="11">
    <source>
        <dbReference type="Proteomes" id="UP000278143"/>
    </source>
</evidence>
<evidence type="ECO:0000256" key="5">
    <source>
        <dbReference type="ARBA" id="ARBA00023004"/>
    </source>
</evidence>
<evidence type="ECO:0000256" key="8">
    <source>
        <dbReference type="ARBA" id="ARBA00047177"/>
    </source>
</evidence>
<evidence type="ECO:0000256" key="2">
    <source>
        <dbReference type="ARBA" id="ARBA00022485"/>
    </source>
</evidence>
<dbReference type="GO" id="GO:0051745">
    <property type="term" value="F:4-hydroxy-3-methylbut-2-enyl diphosphate reductase activity"/>
    <property type="evidence" value="ECO:0007669"/>
    <property type="project" value="UniProtKB-EC"/>
</dbReference>
<dbReference type="Proteomes" id="UP000278143">
    <property type="component" value="Unassembled WGS sequence"/>
</dbReference>
<sequence>MKILLAQPRGFCAGVVRAIEIVERALEKYGPPVYVRHEIVHNKYVVESLKAKGAVFVEDLHEVPANAITVFSAHGVAKSVEEEAAARGLPVLNATCPLVTKVHNQGKRYVSKGRKLVLIGHEGHPEVVGTMGQVPGPVILVQSVEDVAALDLPSDEPMAYITQTTLSVDDTRDIIAALEDRFSDLEGPDTRDICYATQNRQSSVRDLSKLVDVILVVGATNSSNSNRLREIGTEVGVPSYLIADGSQLNPEWLKDAKTVGITAGASAPEVLVDDVIDALRRIGPVTVSVLPGREENIEFRLPAELTQQIKIGSYLVKQKLLGRKRYPLVLMLEPLFRCNLACVGCGKIDYPDAILNRRMSAQECWDAADECGAPMVAIPGGEPLIHKEIGEIVRGLVERKKFVSLCTNALLLEKKLDLFEPSPYLFFSVHLDGLKDHHDKAVSQKGVFDRAVSAIKAAKARGFTVNVNATIFDGHPAEEIAKFLDFTTELGVGVSMSPGYAYERAPDQEHFLNRTKTKKLFRDVFALGKGKKWNFMHSGLFLDFLAGNQNFECEPWGMPARNIFGWQKPCYLLGEGYTKTFKELMETTDWDTYGTGKYEKCADCMAHCGYEPTAANAAVSNPFKALKVSLFGIKTSGPMAPEIDLSKQRPAQYVFSSEVQKRLSEIRADEAKAAEAKAAKLAAQTAAPATNASTAA</sequence>
<evidence type="ECO:0000256" key="6">
    <source>
        <dbReference type="ARBA" id="ARBA00023014"/>
    </source>
</evidence>
<dbReference type="SFLD" id="SFLDS00029">
    <property type="entry name" value="Radical_SAM"/>
    <property type="match status" value="1"/>
</dbReference>
<evidence type="ECO:0000256" key="1">
    <source>
        <dbReference type="ARBA" id="ARBA00001966"/>
    </source>
</evidence>
<dbReference type="InterPro" id="IPR058240">
    <property type="entry name" value="rSAM_sf"/>
</dbReference>
<protein>
    <recommendedName>
        <fullName evidence="8">4-hydroxy-3-methylbut-2-enyl diphosphate reductase</fullName>
        <ecNumber evidence="8">1.17.7.4</ecNumber>
    </recommendedName>
</protein>
<keyword evidence="3" id="KW-0949">S-adenosyl-L-methionine</keyword>
<feature type="domain" description="Radical SAM core" evidence="9">
    <location>
        <begin position="320"/>
        <end position="540"/>
    </location>
</feature>
<name>A0A4P9Z6K6_9FUNG</name>
<dbReference type="GO" id="GO:0046872">
    <property type="term" value="F:metal ion binding"/>
    <property type="evidence" value="ECO:0007669"/>
    <property type="project" value="UniProtKB-KW"/>
</dbReference>
<dbReference type="PANTHER" id="PTHR30426">
    <property type="entry name" value="4-HYDROXY-3-METHYLBUT-2-ENYL DIPHOSPHATE REDUCTASE"/>
    <property type="match status" value="1"/>
</dbReference>
<evidence type="ECO:0000259" key="9">
    <source>
        <dbReference type="PROSITE" id="PS51918"/>
    </source>
</evidence>
<keyword evidence="6" id="KW-0411">Iron-sulfur</keyword>
<keyword evidence="2" id="KW-0004">4Fe-4S</keyword>
<keyword evidence="4" id="KW-0479">Metal-binding</keyword>
<dbReference type="HAMAP" id="MF_00191">
    <property type="entry name" value="IspH"/>
    <property type="match status" value="1"/>
</dbReference>
<dbReference type="Pfam" id="PF02401">
    <property type="entry name" value="LYTB"/>
    <property type="match status" value="1"/>
</dbReference>
<dbReference type="GO" id="GO:0051539">
    <property type="term" value="F:4 iron, 4 sulfur cluster binding"/>
    <property type="evidence" value="ECO:0007669"/>
    <property type="project" value="UniProtKB-KW"/>
</dbReference>
<dbReference type="NCBIfam" id="TIGR03470">
    <property type="entry name" value="HpnH"/>
    <property type="match status" value="1"/>
</dbReference>
<dbReference type="InterPro" id="IPR003451">
    <property type="entry name" value="LytB/IspH"/>
</dbReference>
<gene>
    <name evidence="10" type="ORF">SYNPS1DRAFT_20377</name>
</gene>
<dbReference type="Gene3D" id="3.40.1010.20">
    <property type="entry name" value="4-hydroxy-3-methylbut-2-enyl diphosphate reductase, catalytic domain"/>
    <property type="match status" value="2"/>
</dbReference>
<evidence type="ECO:0000256" key="7">
    <source>
        <dbReference type="ARBA" id="ARBA00046335"/>
    </source>
</evidence>
<dbReference type="SFLD" id="SFLDF00397">
    <property type="entry name" value="adenosyl-hopene_transferase"/>
    <property type="match status" value="1"/>
</dbReference>
<dbReference type="EC" id="1.17.7.4" evidence="8"/>
<dbReference type="CDD" id="cd13944">
    <property type="entry name" value="lytB_ispH"/>
    <property type="match status" value="1"/>
</dbReference>
<organism evidence="10 11">
    <name type="scientific">Syncephalis pseudoplumigaleata</name>
    <dbReference type="NCBI Taxonomy" id="1712513"/>
    <lineage>
        <taxon>Eukaryota</taxon>
        <taxon>Fungi</taxon>
        <taxon>Fungi incertae sedis</taxon>
        <taxon>Zoopagomycota</taxon>
        <taxon>Zoopagomycotina</taxon>
        <taxon>Zoopagomycetes</taxon>
        <taxon>Zoopagales</taxon>
        <taxon>Piptocephalidaceae</taxon>
        <taxon>Syncephalis</taxon>
    </lineage>
</organism>
<evidence type="ECO:0000256" key="3">
    <source>
        <dbReference type="ARBA" id="ARBA00022691"/>
    </source>
</evidence>
<dbReference type="NCBIfam" id="TIGR00216">
    <property type="entry name" value="ispH_lytB"/>
    <property type="match status" value="1"/>
</dbReference>
<dbReference type="Gene3D" id="3.40.50.11270">
    <property type="match status" value="1"/>
</dbReference>
<proteinExistence type="inferred from homology"/>
<dbReference type="PANTHER" id="PTHR30426:SF0">
    <property type="entry name" value="4-HYDROXY-3-METHYLBUT-2-ENYL DIPHOSPHATE REDUCTASE"/>
    <property type="match status" value="1"/>
</dbReference>
<dbReference type="InterPro" id="IPR022563">
    <property type="entry name" value="DUF3463"/>
</dbReference>
<dbReference type="EMBL" id="KZ989109">
    <property type="protein sequence ID" value="RKP28294.1"/>
    <property type="molecule type" value="Genomic_DNA"/>
</dbReference>
<evidence type="ECO:0000313" key="10">
    <source>
        <dbReference type="EMBL" id="RKP28294.1"/>
    </source>
</evidence>
<keyword evidence="5" id="KW-0408">Iron</keyword>
<comment type="similarity">
    <text evidence="7">Belongs to the IspH family.</text>
</comment>